<keyword evidence="8" id="KW-0482">Metalloprotease</keyword>
<dbReference type="GO" id="GO:0004222">
    <property type="term" value="F:metalloendopeptidase activity"/>
    <property type="evidence" value="ECO:0007669"/>
    <property type="project" value="InterPro"/>
</dbReference>
<dbReference type="EMBL" id="GECZ01015666">
    <property type="protein sequence ID" value="JAS54103.1"/>
    <property type="molecule type" value="Transcribed_RNA"/>
</dbReference>
<keyword evidence="9" id="KW-0472">Membrane</keyword>
<dbReference type="Pfam" id="PF05649">
    <property type="entry name" value="Peptidase_M13_N"/>
    <property type="match status" value="1"/>
</dbReference>
<evidence type="ECO:0000256" key="9">
    <source>
        <dbReference type="SAM" id="Phobius"/>
    </source>
</evidence>
<evidence type="ECO:0000256" key="3">
    <source>
        <dbReference type="ARBA" id="ARBA00007357"/>
    </source>
</evidence>
<dbReference type="InterPro" id="IPR042089">
    <property type="entry name" value="Peptidase_M13_dom_2"/>
</dbReference>
<keyword evidence="6" id="KW-0378">Hydrolase</keyword>
<evidence type="ECO:0000256" key="4">
    <source>
        <dbReference type="ARBA" id="ARBA00022670"/>
    </source>
</evidence>
<evidence type="ECO:0000256" key="1">
    <source>
        <dbReference type="ARBA" id="ARBA00001947"/>
    </source>
</evidence>
<dbReference type="GO" id="GO:0016485">
    <property type="term" value="P:protein processing"/>
    <property type="evidence" value="ECO:0007669"/>
    <property type="project" value="TreeGrafter"/>
</dbReference>
<keyword evidence="5" id="KW-0479">Metal-binding</keyword>
<evidence type="ECO:0000256" key="2">
    <source>
        <dbReference type="ARBA" id="ARBA00004401"/>
    </source>
</evidence>
<dbReference type="InterPro" id="IPR008753">
    <property type="entry name" value="Peptidase_M13_N"/>
</dbReference>
<evidence type="ECO:0000259" key="10">
    <source>
        <dbReference type="Pfam" id="PF01431"/>
    </source>
</evidence>
<keyword evidence="9" id="KW-1133">Transmembrane helix</keyword>
<feature type="domain" description="Peptidase M13 C-terminal" evidence="10">
    <location>
        <begin position="521"/>
        <end position="726"/>
    </location>
</feature>
<organism evidence="12">
    <name type="scientific">Cuerna arida</name>
    <dbReference type="NCBI Taxonomy" id="1464854"/>
    <lineage>
        <taxon>Eukaryota</taxon>
        <taxon>Metazoa</taxon>
        <taxon>Ecdysozoa</taxon>
        <taxon>Arthropoda</taxon>
        <taxon>Hexapoda</taxon>
        <taxon>Insecta</taxon>
        <taxon>Pterygota</taxon>
        <taxon>Neoptera</taxon>
        <taxon>Paraneoptera</taxon>
        <taxon>Hemiptera</taxon>
        <taxon>Auchenorrhyncha</taxon>
        <taxon>Membracoidea</taxon>
        <taxon>Cicadellidae</taxon>
        <taxon>Cicadellinae</taxon>
        <taxon>Proconiini</taxon>
        <taxon>Cuerna</taxon>
    </lineage>
</organism>
<evidence type="ECO:0000313" key="12">
    <source>
        <dbReference type="EMBL" id="JAS54103.1"/>
    </source>
</evidence>
<dbReference type="Pfam" id="PF01431">
    <property type="entry name" value="Peptidase_M13"/>
    <property type="match status" value="1"/>
</dbReference>
<comment type="subcellular location">
    <subcellularLocation>
        <location evidence="2">Cell membrane</location>
        <topology evidence="2">Single-pass type II membrane protein</topology>
    </subcellularLocation>
</comment>
<reference evidence="12" key="1">
    <citation type="submission" date="2015-11" db="EMBL/GenBank/DDBJ databases">
        <title>De novo transcriptome assembly of four potential Pierce s Disease insect vectors from Arizona vineyards.</title>
        <authorList>
            <person name="Tassone E.E."/>
        </authorList>
    </citation>
    <scope>NUCLEOTIDE SEQUENCE</scope>
</reference>
<sequence length="729" mass="84777">MNIIGKYIILMVFIICLVGLGSLIAILGPNKCVRKSCIRKANFIRNCMNLEINPCDDFYKFSCDNFSKVVAYRKGGVASVLDHINYDISEVLQRLTTNPLQVTDDRILKIVKKIYQPCLDTTLISLQSVQPLWDAVWLVGGFPVVDGDQWKESDFELGHFEHKSRKNGFESQHIFRSFIREDSKDPSKFSIYIIPPKHPHLPGKEIVTEPYTEKIHKHYDSFIVRMMFLLLNHDDYEQNPVLRDTKLRFEKELGETTIFKLDLNKHQKAYWAEQDPIDIYNPMTIERIQNEFPYVEWKEFFRRMLPKSMKIPNEIIVVGSSYFKSITDLMLKTSKRTIANFLIVENCLEASLFLPKQYFATYNKFTTQIGIPNVKRSQVCDQILQTTLKGALSSLFLQTYVFTAGSQPILNEIAIGMKENMKKNIDSLEWMDEKTKEEAILKLKNVRFALSLSDDEIHELQDSEGRARYFEDLCLGRQVSHVLPSYFCVNKYLLNKNWELLSRKPTVFDKDIDVFSKGISYDQKKNSLIAVYGVLKYPAFDGIWPMYMNYGGIGSVLGTAFANGFDISGSNYNYMGFKSKWWTAETENLYSHQCECFEKEYETYARNLTRLTLLKWDSTEVSKQVSKFEGVNLAYQAYRKFLQTRFLKEQSLPGFENFTAEQLFFISHANIDCGYYSTKKLQSVLTKGNDIIYEYRVTGSLQNLQEFSEAFECKRGTKMNPEKKCKFLF</sequence>
<comment type="similarity">
    <text evidence="3">Belongs to the peptidase M13 family.</text>
</comment>
<dbReference type="Gene3D" id="3.40.390.10">
    <property type="entry name" value="Collagenase (Catalytic Domain)"/>
    <property type="match status" value="1"/>
</dbReference>
<keyword evidence="4" id="KW-0645">Protease</keyword>
<evidence type="ECO:0000259" key="11">
    <source>
        <dbReference type="Pfam" id="PF05649"/>
    </source>
</evidence>
<protein>
    <recommendedName>
        <fullName evidence="13">Peptidase M13 N-terminal domain-containing protein</fullName>
    </recommendedName>
</protein>
<dbReference type="GO" id="GO:0005886">
    <property type="term" value="C:plasma membrane"/>
    <property type="evidence" value="ECO:0007669"/>
    <property type="project" value="UniProtKB-SubCell"/>
</dbReference>
<evidence type="ECO:0000256" key="7">
    <source>
        <dbReference type="ARBA" id="ARBA00022833"/>
    </source>
</evidence>
<dbReference type="CDD" id="cd08662">
    <property type="entry name" value="M13"/>
    <property type="match status" value="1"/>
</dbReference>
<dbReference type="Gene3D" id="1.10.1380.10">
    <property type="entry name" value="Neutral endopeptidase , domain2"/>
    <property type="match status" value="1"/>
</dbReference>
<dbReference type="InterPro" id="IPR018497">
    <property type="entry name" value="Peptidase_M13_C"/>
</dbReference>
<dbReference type="PANTHER" id="PTHR11733:SF167">
    <property type="entry name" value="FI17812P1-RELATED"/>
    <property type="match status" value="1"/>
</dbReference>
<gene>
    <name evidence="12" type="ORF">g.14296</name>
</gene>
<dbReference type="InterPro" id="IPR024079">
    <property type="entry name" value="MetalloPept_cat_dom_sf"/>
</dbReference>
<evidence type="ECO:0000256" key="6">
    <source>
        <dbReference type="ARBA" id="ARBA00022801"/>
    </source>
</evidence>
<feature type="transmembrane region" description="Helical" evidence="9">
    <location>
        <begin position="7"/>
        <end position="28"/>
    </location>
</feature>
<dbReference type="SUPFAM" id="SSF55486">
    <property type="entry name" value="Metalloproteases ('zincins'), catalytic domain"/>
    <property type="match status" value="1"/>
</dbReference>
<comment type="cofactor">
    <cofactor evidence="1">
        <name>Zn(2+)</name>
        <dbReference type="ChEBI" id="CHEBI:29105"/>
    </cofactor>
</comment>
<proteinExistence type="inferred from homology"/>
<accession>A0A1B6FVN9</accession>
<evidence type="ECO:0000256" key="5">
    <source>
        <dbReference type="ARBA" id="ARBA00022723"/>
    </source>
</evidence>
<evidence type="ECO:0008006" key="13">
    <source>
        <dbReference type="Google" id="ProtNLM"/>
    </source>
</evidence>
<dbReference type="AlphaFoldDB" id="A0A1B6FVN9"/>
<dbReference type="PANTHER" id="PTHR11733">
    <property type="entry name" value="ZINC METALLOPROTEASE FAMILY M13 NEPRILYSIN-RELATED"/>
    <property type="match status" value="1"/>
</dbReference>
<dbReference type="InterPro" id="IPR000718">
    <property type="entry name" value="Peptidase_M13"/>
</dbReference>
<keyword evidence="7" id="KW-0862">Zinc</keyword>
<keyword evidence="9" id="KW-0812">Transmembrane</keyword>
<feature type="domain" description="Peptidase M13 N-terminal" evidence="11">
    <location>
        <begin position="54"/>
        <end position="447"/>
    </location>
</feature>
<dbReference type="PROSITE" id="PS51885">
    <property type="entry name" value="NEPRILYSIN"/>
    <property type="match status" value="1"/>
</dbReference>
<evidence type="ECO:0000256" key="8">
    <source>
        <dbReference type="ARBA" id="ARBA00023049"/>
    </source>
</evidence>
<dbReference type="GO" id="GO:0046872">
    <property type="term" value="F:metal ion binding"/>
    <property type="evidence" value="ECO:0007669"/>
    <property type="project" value="UniProtKB-KW"/>
</dbReference>
<name>A0A1B6FVN9_9HEMI</name>